<dbReference type="Proteomes" id="UP000765509">
    <property type="component" value="Unassembled WGS sequence"/>
</dbReference>
<comment type="caution">
    <text evidence="1">The sequence shown here is derived from an EMBL/GenBank/DDBJ whole genome shotgun (WGS) entry which is preliminary data.</text>
</comment>
<gene>
    <name evidence="1" type="ORF">O181_083319</name>
</gene>
<proteinExistence type="predicted"/>
<name>A0A9Q3FRC5_9BASI</name>
<dbReference type="EMBL" id="AVOT02048378">
    <property type="protein sequence ID" value="MBW0543604.1"/>
    <property type="molecule type" value="Genomic_DNA"/>
</dbReference>
<keyword evidence="2" id="KW-1185">Reference proteome</keyword>
<sequence>MRANFTYCNDLGLLRNAYGHYMHYVLAEKYKREGREKGWNEQDVERKVVQHARQRLRDSRYKFLIAHNYPKGYHVISSDVNAHSDEEYNAKAGLYVIKTLAYRSDSATAFFQRLDSKIKDVDWMMGRQSYQRICRRPKKPIFSEFEKTPKKIPIDFYRPECNKYWDSVIKDYQIDPGTPANSDSVSLASSDGYESIDLDAAANERDVDNNLVEEELIKHDESKVEFAEEERDSVIQNDKDVLMSDAWETRRNNHRERRNSFEDEGMW</sequence>
<protein>
    <submittedName>
        <fullName evidence="1">Uncharacterized protein</fullName>
    </submittedName>
</protein>
<reference evidence="1" key="1">
    <citation type="submission" date="2021-03" db="EMBL/GenBank/DDBJ databases">
        <title>Draft genome sequence of rust myrtle Austropuccinia psidii MF-1, a brazilian biotype.</title>
        <authorList>
            <person name="Quecine M.C."/>
            <person name="Pachon D.M.R."/>
            <person name="Bonatelli M.L."/>
            <person name="Correr F.H."/>
            <person name="Franceschini L.M."/>
            <person name="Leite T.F."/>
            <person name="Margarido G.R.A."/>
            <person name="Almeida C.A."/>
            <person name="Ferrarezi J.A."/>
            <person name="Labate C.A."/>
        </authorList>
    </citation>
    <scope>NUCLEOTIDE SEQUENCE</scope>
    <source>
        <strain evidence="1">MF-1</strain>
    </source>
</reference>
<organism evidence="1 2">
    <name type="scientific">Austropuccinia psidii MF-1</name>
    <dbReference type="NCBI Taxonomy" id="1389203"/>
    <lineage>
        <taxon>Eukaryota</taxon>
        <taxon>Fungi</taxon>
        <taxon>Dikarya</taxon>
        <taxon>Basidiomycota</taxon>
        <taxon>Pucciniomycotina</taxon>
        <taxon>Pucciniomycetes</taxon>
        <taxon>Pucciniales</taxon>
        <taxon>Sphaerophragmiaceae</taxon>
        <taxon>Austropuccinia</taxon>
    </lineage>
</organism>
<accession>A0A9Q3FRC5</accession>
<evidence type="ECO:0000313" key="2">
    <source>
        <dbReference type="Proteomes" id="UP000765509"/>
    </source>
</evidence>
<dbReference type="OrthoDB" id="3056461at2759"/>
<dbReference type="AlphaFoldDB" id="A0A9Q3FRC5"/>
<evidence type="ECO:0000313" key="1">
    <source>
        <dbReference type="EMBL" id="MBW0543604.1"/>
    </source>
</evidence>